<evidence type="ECO:0000256" key="10">
    <source>
        <dbReference type="ARBA" id="ARBA00023004"/>
    </source>
</evidence>
<evidence type="ECO:0000256" key="13">
    <source>
        <dbReference type="PIRSR" id="PIRSR602401-1"/>
    </source>
</evidence>
<evidence type="ECO:0000256" key="3">
    <source>
        <dbReference type="ARBA" id="ARBA00004406"/>
    </source>
</evidence>
<evidence type="ECO:0000313" key="16">
    <source>
        <dbReference type="Proteomes" id="UP001562425"/>
    </source>
</evidence>
<comment type="cofactor">
    <cofactor evidence="1 13">
        <name>heme</name>
        <dbReference type="ChEBI" id="CHEBI:30413"/>
    </cofactor>
</comment>
<accession>A0ABD1DNY3</accession>
<dbReference type="PANTHER" id="PTHR24292:SF93">
    <property type="entry name" value="CYTOCHROME P450 310A1-RELATED"/>
    <property type="match status" value="1"/>
</dbReference>
<name>A0ABD1DNY3_CULPP</name>
<protein>
    <recommendedName>
        <fullName evidence="17">Cytochrome P450</fullName>
    </recommendedName>
</protein>
<evidence type="ECO:0000256" key="6">
    <source>
        <dbReference type="ARBA" id="ARBA00022723"/>
    </source>
</evidence>
<keyword evidence="12" id="KW-0472">Membrane</keyword>
<dbReference type="PRINTS" id="PR00463">
    <property type="entry name" value="EP450I"/>
</dbReference>
<dbReference type="PRINTS" id="PR00385">
    <property type="entry name" value="P450"/>
</dbReference>
<dbReference type="PANTHER" id="PTHR24292">
    <property type="entry name" value="CYTOCHROME P450"/>
    <property type="match status" value="1"/>
</dbReference>
<evidence type="ECO:0008006" key="17">
    <source>
        <dbReference type="Google" id="ProtNLM"/>
    </source>
</evidence>
<comment type="similarity">
    <text evidence="4 14">Belongs to the cytochrome P450 family.</text>
</comment>
<proteinExistence type="inferred from homology"/>
<dbReference type="GO" id="GO:0004497">
    <property type="term" value="F:monooxygenase activity"/>
    <property type="evidence" value="ECO:0007669"/>
    <property type="project" value="UniProtKB-KW"/>
</dbReference>
<comment type="caution">
    <text evidence="15">The sequence shown here is derived from an EMBL/GenBank/DDBJ whole genome shotgun (WGS) entry which is preliminary data.</text>
</comment>
<evidence type="ECO:0000256" key="14">
    <source>
        <dbReference type="RuleBase" id="RU000461"/>
    </source>
</evidence>
<evidence type="ECO:0000313" key="15">
    <source>
        <dbReference type="EMBL" id="KAL1401385.1"/>
    </source>
</evidence>
<evidence type="ECO:0000256" key="8">
    <source>
        <dbReference type="ARBA" id="ARBA00022848"/>
    </source>
</evidence>
<dbReference type="InterPro" id="IPR017972">
    <property type="entry name" value="Cyt_P450_CS"/>
</dbReference>
<dbReference type="PROSITE" id="PS00086">
    <property type="entry name" value="CYTOCHROME_P450"/>
    <property type="match status" value="2"/>
</dbReference>
<reference evidence="15 16" key="1">
    <citation type="submission" date="2024-05" db="EMBL/GenBank/DDBJ databases">
        <title>Culex pipiens pipiens assembly and annotation.</title>
        <authorList>
            <person name="Alout H."/>
            <person name="Durand T."/>
        </authorList>
    </citation>
    <scope>NUCLEOTIDE SEQUENCE [LARGE SCALE GENOMIC DNA]</scope>
    <source>
        <strain evidence="15">HA-2024</strain>
        <tissue evidence="15">Whole body</tissue>
    </source>
</reference>
<dbReference type="AlphaFoldDB" id="A0ABD1DNY3"/>
<dbReference type="Gene3D" id="1.10.630.10">
    <property type="entry name" value="Cytochrome P450"/>
    <property type="match status" value="3"/>
</dbReference>
<keyword evidence="10 13" id="KW-0408">Iron</keyword>
<dbReference type="EMBL" id="JBEHCU010004956">
    <property type="protein sequence ID" value="KAL1401385.1"/>
    <property type="molecule type" value="Genomic_DNA"/>
</dbReference>
<dbReference type="CDD" id="cd11056">
    <property type="entry name" value="CYP6-like"/>
    <property type="match status" value="1"/>
</dbReference>
<sequence length="603" mass="68732">MFVFYIAGSETSSGTTIFTLHELTHHPEVMTKLVKEVDETLERSGGQIDYDVIKGMQYLDVCVKETLLPNSKTVIRKGTQLIIPLLGFAMDERYFPEPEKYSPERFLEASKNYVDDAYAPFGDGPRQCIATQMGITVVKVTLVMLLSKFNFEATQGPKIKFAAASVPLRPDGGIKLKISRRIVALTVCQDVRAADCPTCAGFGVWYIFSYWKRYGLPHLKPEIPFGNLRALLERRQCIGVAISELYRQSAEQLAGVYLFFKPAILVRDARLAKQIMTSDFASFHDRGTWNNPPSSNVFSLPLRPWKQVRHVLSPCFTPGKLRLMIPTVLDVGKKLEDYLSESAERGEIVELRDICTRYELDIIALTMLGFAADTLNHPDHPFYTVGRELVRNSFLNNIRTAATYLVSLFNEQSDFRERNNVSRKDFFQSLLDLRQEDREHNRKALSVQQCASNINVFYIAGSETTGGTVIFTLHELTHHPEVMKKLVNEIDETLERSEGLIDYDVIKGMQYLDVCVKETLRKYPGLPILNRKCTQDYQVPNSKVIIRKGTQLIIPLLAYAKDERYFPEPDKYSPERFLEESKNFVDDAYTPFGDGPRQCIGKF</sequence>
<keyword evidence="9 14" id="KW-0560">Oxidoreductase</keyword>
<dbReference type="InterPro" id="IPR002401">
    <property type="entry name" value="Cyt_P450_E_grp-I"/>
</dbReference>
<evidence type="ECO:0000256" key="11">
    <source>
        <dbReference type="ARBA" id="ARBA00023033"/>
    </source>
</evidence>
<keyword evidence="16" id="KW-1185">Reference proteome</keyword>
<evidence type="ECO:0000256" key="7">
    <source>
        <dbReference type="ARBA" id="ARBA00022824"/>
    </source>
</evidence>
<dbReference type="Pfam" id="PF00067">
    <property type="entry name" value="p450"/>
    <property type="match status" value="4"/>
</dbReference>
<dbReference type="GO" id="GO:0005789">
    <property type="term" value="C:endoplasmic reticulum membrane"/>
    <property type="evidence" value="ECO:0007669"/>
    <property type="project" value="UniProtKB-SubCell"/>
</dbReference>
<keyword evidence="7" id="KW-0256">Endoplasmic reticulum</keyword>
<dbReference type="GO" id="GO:0046872">
    <property type="term" value="F:metal ion binding"/>
    <property type="evidence" value="ECO:0007669"/>
    <property type="project" value="UniProtKB-KW"/>
</dbReference>
<evidence type="ECO:0000256" key="1">
    <source>
        <dbReference type="ARBA" id="ARBA00001971"/>
    </source>
</evidence>
<dbReference type="SUPFAM" id="SSF48264">
    <property type="entry name" value="Cytochrome P450"/>
    <property type="match status" value="2"/>
</dbReference>
<organism evidence="15 16">
    <name type="scientific">Culex pipiens pipiens</name>
    <name type="common">Northern house mosquito</name>
    <dbReference type="NCBI Taxonomy" id="38569"/>
    <lineage>
        <taxon>Eukaryota</taxon>
        <taxon>Metazoa</taxon>
        <taxon>Ecdysozoa</taxon>
        <taxon>Arthropoda</taxon>
        <taxon>Hexapoda</taxon>
        <taxon>Insecta</taxon>
        <taxon>Pterygota</taxon>
        <taxon>Neoptera</taxon>
        <taxon>Endopterygota</taxon>
        <taxon>Diptera</taxon>
        <taxon>Nematocera</taxon>
        <taxon>Culicoidea</taxon>
        <taxon>Culicidae</taxon>
        <taxon>Culicinae</taxon>
        <taxon>Culicini</taxon>
        <taxon>Culex</taxon>
        <taxon>Culex</taxon>
    </lineage>
</organism>
<evidence type="ECO:0000256" key="9">
    <source>
        <dbReference type="ARBA" id="ARBA00023002"/>
    </source>
</evidence>
<dbReference type="InterPro" id="IPR001128">
    <property type="entry name" value="Cyt_P450"/>
</dbReference>
<evidence type="ECO:0000256" key="2">
    <source>
        <dbReference type="ARBA" id="ARBA00004174"/>
    </source>
</evidence>
<keyword evidence="5 13" id="KW-0349">Heme</keyword>
<evidence type="ECO:0000256" key="4">
    <source>
        <dbReference type="ARBA" id="ARBA00010617"/>
    </source>
</evidence>
<feature type="binding site" description="axial binding residue" evidence="13">
    <location>
        <position position="599"/>
    </location>
    <ligand>
        <name>heme</name>
        <dbReference type="ChEBI" id="CHEBI:30413"/>
    </ligand>
    <ligandPart>
        <name>Fe</name>
        <dbReference type="ChEBI" id="CHEBI:18248"/>
    </ligandPart>
</feature>
<keyword evidence="8" id="KW-0492">Microsome</keyword>
<evidence type="ECO:0000256" key="12">
    <source>
        <dbReference type="ARBA" id="ARBA00023136"/>
    </source>
</evidence>
<dbReference type="InterPro" id="IPR036396">
    <property type="entry name" value="Cyt_P450_sf"/>
</dbReference>
<comment type="subcellular location">
    <subcellularLocation>
        <location evidence="3">Endoplasmic reticulum membrane</location>
        <topology evidence="3">Peripheral membrane protein</topology>
    </subcellularLocation>
    <subcellularLocation>
        <location evidence="2">Microsome membrane</location>
        <topology evidence="2">Peripheral membrane protein</topology>
    </subcellularLocation>
</comment>
<keyword evidence="6 13" id="KW-0479">Metal-binding</keyword>
<dbReference type="InterPro" id="IPR050476">
    <property type="entry name" value="Insect_CytP450_Detox"/>
</dbReference>
<evidence type="ECO:0000256" key="5">
    <source>
        <dbReference type="ARBA" id="ARBA00022617"/>
    </source>
</evidence>
<dbReference type="Proteomes" id="UP001562425">
    <property type="component" value="Unassembled WGS sequence"/>
</dbReference>
<gene>
    <name evidence="15" type="ORF">pipiens_006645</name>
</gene>
<keyword evidence="11 14" id="KW-0503">Monooxygenase</keyword>